<dbReference type="RefSeq" id="WP_211808429.1">
    <property type="nucleotide sequence ID" value="NZ_CP072362.1"/>
</dbReference>
<organism evidence="1 2">
    <name type="scientific">Prevotella melaninogenica</name>
    <dbReference type="NCBI Taxonomy" id="28132"/>
    <lineage>
        <taxon>Bacteria</taxon>
        <taxon>Pseudomonadati</taxon>
        <taxon>Bacteroidota</taxon>
        <taxon>Bacteroidia</taxon>
        <taxon>Bacteroidales</taxon>
        <taxon>Prevotellaceae</taxon>
        <taxon>Prevotella</taxon>
    </lineage>
</organism>
<name>A0ABX7XS82_9BACT</name>
<reference evidence="1 2" key="1">
    <citation type="submission" date="2021-03" db="EMBL/GenBank/DDBJ databases">
        <title>Human Oral Microbial Genomes.</title>
        <authorList>
            <person name="Johnston C.D."/>
            <person name="Chen T."/>
            <person name="Dewhirst F.E."/>
        </authorList>
    </citation>
    <scope>NUCLEOTIDE SEQUENCE [LARGE SCALE GENOMIC DNA]</scope>
    <source>
        <strain evidence="1 2">F0054</strain>
    </source>
</reference>
<accession>A0ABX7XS82</accession>
<gene>
    <name evidence="1" type="ORF">J5A58_12590</name>
</gene>
<dbReference type="Proteomes" id="UP000682195">
    <property type="component" value="Chromosome 2"/>
</dbReference>
<sequence length="308" mass="36401">MTLDFPIIDLKRLYAGLHECYGFDYSELSEEFSLILQQHYPFKHEAEILAKATTEEGKVDIQKFALETNDCVAIPITTEFAKQVKDFYSIFSSVFIPELDGSAIYYEALCLMAAIYYRDKHHLFSEIHEDIMNDYFVYSRRIRPDQLKLFIELCKGRKRTWDNIKISVGNNSPVFLGNYEWWLSQKLFEILRKDLGDITVEEAEKELKELYSDERGRKSTDPHLNYFMLGSFLYIRKFLIQDKDKVTIAQCNFLQKYLTTFGILDKQDKNYQINNLQSTIKSLLSGKNNPIQKHIKEREYRCNFDIIK</sequence>
<evidence type="ECO:0000313" key="1">
    <source>
        <dbReference type="EMBL" id="QUB76554.1"/>
    </source>
</evidence>
<evidence type="ECO:0000313" key="2">
    <source>
        <dbReference type="Proteomes" id="UP000682195"/>
    </source>
</evidence>
<protein>
    <submittedName>
        <fullName evidence="1">Uncharacterized protein</fullName>
    </submittedName>
</protein>
<keyword evidence="2" id="KW-1185">Reference proteome</keyword>
<dbReference type="EMBL" id="CP072362">
    <property type="protein sequence ID" value="QUB76554.1"/>
    <property type="molecule type" value="Genomic_DNA"/>
</dbReference>
<proteinExistence type="predicted"/>